<keyword evidence="5" id="KW-1185">Reference proteome</keyword>
<dbReference type="EMBL" id="JAZDQT010000001">
    <property type="protein sequence ID" value="MEE1944231.1"/>
    <property type="molecule type" value="Genomic_DNA"/>
</dbReference>
<dbReference type="Pfam" id="PF04773">
    <property type="entry name" value="FecR"/>
    <property type="match status" value="1"/>
</dbReference>
<feature type="domain" description="Protein FecR C-terminal" evidence="3">
    <location>
        <begin position="311"/>
        <end position="378"/>
    </location>
</feature>
<sequence>MNKEQLKKYNNKTASAEEKRAVETWYETVNGAEAAHTADEAAQLKEVIFNRVKSKIEAEKEVPVLKNRLRISTAFLAKAAVLLLVFSVGAFFYLHKNKPVSFASFIKTKKSTIKPGDNNAVLTLADGSTVILNEVANGQIGQQSGASITKTKSGELVYSFAANTNAKTTAINTISTPKGGQYHLILTDGTNVWLNANSSIKFPAAFTGDNRQVEITGEVYFEVFKNKAKPFIVNTSQSEIKVLGTHFNVNAYDDEAFEKTTLLEGAIELKRGADKALLTPGLQASLSKSSSHIAIKEVDDLDAIIAWKNGYFQFDRADLQSVMRQVSRWYNVSVSYKGPILNKEYSGKIPRKTTAEKLIEMLHYSGINCTIENNQITVKP</sequence>
<keyword evidence="1" id="KW-1133">Transmembrane helix</keyword>
<dbReference type="Gene3D" id="3.55.50.30">
    <property type="match status" value="1"/>
</dbReference>
<dbReference type="Gene3D" id="2.60.120.1440">
    <property type="match status" value="1"/>
</dbReference>
<evidence type="ECO:0000259" key="2">
    <source>
        <dbReference type="Pfam" id="PF04773"/>
    </source>
</evidence>
<reference evidence="4 5" key="1">
    <citation type="submission" date="2024-01" db="EMBL/GenBank/DDBJ databases">
        <title>Pedobacter sp. nov., isolated from fresh soil.</title>
        <authorList>
            <person name="Le N.T.T."/>
        </authorList>
    </citation>
    <scope>NUCLEOTIDE SEQUENCE [LARGE SCALE GENOMIC DNA]</scope>
    <source>
        <strain evidence="4 5">KR3-3</strain>
    </source>
</reference>
<keyword evidence="1" id="KW-0472">Membrane</keyword>
<dbReference type="PANTHER" id="PTHR30273">
    <property type="entry name" value="PERIPLASMIC SIGNAL SENSOR AND SIGMA FACTOR ACTIVATOR FECR-RELATED"/>
    <property type="match status" value="1"/>
</dbReference>
<dbReference type="RefSeq" id="WP_330106606.1">
    <property type="nucleotide sequence ID" value="NZ_JAZDQT010000001.1"/>
</dbReference>
<dbReference type="InterPro" id="IPR006860">
    <property type="entry name" value="FecR"/>
</dbReference>
<evidence type="ECO:0000256" key="1">
    <source>
        <dbReference type="SAM" id="Phobius"/>
    </source>
</evidence>
<proteinExistence type="predicted"/>
<evidence type="ECO:0000313" key="5">
    <source>
        <dbReference type="Proteomes" id="UP001336835"/>
    </source>
</evidence>
<dbReference type="Proteomes" id="UP001336835">
    <property type="component" value="Unassembled WGS sequence"/>
</dbReference>
<dbReference type="InterPro" id="IPR012373">
    <property type="entry name" value="Ferrdict_sens_TM"/>
</dbReference>
<protein>
    <submittedName>
        <fullName evidence="4">FecR family protein</fullName>
    </submittedName>
</protein>
<dbReference type="InterPro" id="IPR032508">
    <property type="entry name" value="FecR_C"/>
</dbReference>
<feature type="domain" description="FecR protein" evidence="2">
    <location>
        <begin position="173"/>
        <end position="268"/>
    </location>
</feature>
<evidence type="ECO:0000313" key="4">
    <source>
        <dbReference type="EMBL" id="MEE1944231.1"/>
    </source>
</evidence>
<name>A0ABU7I4H6_9SPHI</name>
<comment type="caution">
    <text evidence="4">The sequence shown here is derived from an EMBL/GenBank/DDBJ whole genome shotgun (WGS) entry which is preliminary data.</text>
</comment>
<gene>
    <name evidence="4" type="ORF">VRU48_03865</name>
</gene>
<organism evidence="4 5">
    <name type="scientific">Pedobacter albus</name>
    <dbReference type="NCBI Taxonomy" id="3113905"/>
    <lineage>
        <taxon>Bacteria</taxon>
        <taxon>Pseudomonadati</taxon>
        <taxon>Bacteroidota</taxon>
        <taxon>Sphingobacteriia</taxon>
        <taxon>Sphingobacteriales</taxon>
        <taxon>Sphingobacteriaceae</taxon>
        <taxon>Pedobacter</taxon>
    </lineage>
</organism>
<dbReference type="PIRSF" id="PIRSF018266">
    <property type="entry name" value="FecR"/>
    <property type="match status" value="1"/>
</dbReference>
<feature type="transmembrane region" description="Helical" evidence="1">
    <location>
        <begin position="75"/>
        <end position="94"/>
    </location>
</feature>
<dbReference type="PANTHER" id="PTHR30273:SF2">
    <property type="entry name" value="PROTEIN FECR"/>
    <property type="match status" value="1"/>
</dbReference>
<evidence type="ECO:0000259" key="3">
    <source>
        <dbReference type="Pfam" id="PF16344"/>
    </source>
</evidence>
<keyword evidence="1" id="KW-0812">Transmembrane</keyword>
<accession>A0ABU7I4H6</accession>
<dbReference type="Pfam" id="PF16344">
    <property type="entry name" value="FecR_C"/>
    <property type="match status" value="1"/>
</dbReference>